<dbReference type="AlphaFoldDB" id="A0A844P672"/>
<dbReference type="Proteomes" id="UP000448038">
    <property type="component" value="Unassembled WGS sequence"/>
</dbReference>
<dbReference type="InterPro" id="IPR041685">
    <property type="entry name" value="AAA_GajA/Old/RecF-like"/>
</dbReference>
<gene>
    <name evidence="3" type="ORF">GNP88_20715</name>
</gene>
<name>A0A844P672_ALIFS</name>
<evidence type="ECO:0000313" key="4">
    <source>
        <dbReference type="Proteomes" id="UP000448038"/>
    </source>
</evidence>
<dbReference type="InterPro" id="IPR034139">
    <property type="entry name" value="TOPRIM_OLD"/>
</dbReference>
<protein>
    <submittedName>
        <fullName evidence="3">AAA family ATPase</fullName>
    </submittedName>
</protein>
<dbReference type="EMBL" id="WOBN01000064">
    <property type="protein sequence ID" value="MUK51512.1"/>
    <property type="molecule type" value="Genomic_DNA"/>
</dbReference>
<reference evidence="3 4" key="1">
    <citation type="submission" date="2019-11" db="EMBL/GenBank/DDBJ databases">
        <title>Using colonization assays and comparative genomics to discover symbiosis behaviors and factors in Vibrio fischeri.</title>
        <authorList>
            <person name="Bongrand C."/>
            <person name="Moriano-Gutierrez S."/>
            <person name="Arevalo P."/>
            <person name="Mcfall-Ngai M."/>
            <person name="Visick K."/>
            <person name="Polz M.F."/>
            <person name="Ruby E.G."/>
        </authorList>
    </citation>
    <scope>NUCLEOTIDE SEQUENCE [LARGE SCALE GENOMIC DNA]</scope>
    <source>
        <strain evidence="4">emors.4.1</strain>
    </source>
</reference>
<evidence type="ECO:0000259" key="2">
    <source>
        <dbReference type="Pfam" id="PF20469"/>
    </source>
</evidence>
<evidence type="ECO:0000259" key="1">
    <source>
        <dbReference type="Pfam" id="PF13175"/>
    </source>
</evidence>
<organism evidence="3 4">
    <name type="scientific">Aliivibrio fischeri</name>
    <name type="common">Vibrio fischeri</name>
    <dbReference type="NCBI Taxonomy" id="668"/>
    <lineage>
        <taxon>Bacteria</taxon>
        <taxon>Pseudomonadati</taxon>
        <taxon>Pseudomonadota</taxon>
        <taxon>Gammaproteobacteria</taxon>
        <taxon>Vibrionales</taxon>
        <taxon>Vibrionaceae</taxon>
        <taxon>Aliivibrio</taxon>
    </lineage>
</organism>
<dbReference type="PANTHER" id="PTHR43581:SF4">
    <property type="entry name" value="ATP_GTP PHOSPHATASE"/>
    <property type="match status" value="1"/>
</dbReference>
<accession>A0A844P672</accession>
<dbReference type="RefSeq" id="WP_155656805.1">
    <property type="nucleotide sequence ID" value="NZ_WOBN01000064.1"/>
</dbReference>
<dbReference type="Gene3D" id="3.40.50.300">
    <property type="entry name" value="P-loop containing nucleotide triphosphate hydrolases"/>
    <property type="match status" value="1"/>
</dbReference>
<proteinExistence type="predicted"/>
<dbReference type="Pfam" id="PF13175">
    <property type="entry name" value="AAA_15"/>
    <property type="match status" value="1"/>
</dbReference>
<dbReference type="InterPro" id="IPR051396">
    <property type="entry name" value="Bact_Antivir_Def_Nuclease"/>
</dbReference>
<dbReference type="SUPFAM" id="SSF52540">
    <property type="entry name" value="P-loop containing nucleoside triphosphate hydrolases"/>
    <property type="match status" value="1"/>
</dbReference>
<dbReference type="InterPro" id="IPR027417">
    <property type="entry name" value="P-loop_NTPase"/>
</dbReference>
<feature type="domain" description="Endonuclease GajA/Old nuclease/RecF-like AAA" evidence="1">
    <location>
        <begin position="1"/>
        <end position="400"/>
    </location>
</feature>
<dbReference type="PANTHER" id="PTHR43581">
    <property type="entry name" value="ATP/GTP PHOSPHATASE"/>
    <property type="match status" value="1"/>
</dbReference>
<dbReference type="Pfam" id="PF20469">
    <property type="entry name" value="OLD-like_TOPRIM"/>
    <property type="match status" value="1"/>
</dbReference>
<evidence type="ECO:0000313" key="3">
    <source>
        <dbReference type="EMBL" id="MUK51512.1"/>
    </source>
</evidence>
<feature type="domain" description="OLD protein-like TOPRIM" evidence="2">
    <location>
        <begin position="457"/>
        <end position="525"/>
    </location>
</feature>
<comment type="caution">
    <text evidence="3">The sequence shown here is derived from an EMBL/GenBank/DDBJ whole genome shotgun (WGS) entry which is preliminary data.</text>
</comment>
<sequence length="609" mass="69031">MRLHEIEIKNFRKLKNCKINFRDSTFLIGANNAGKSSVFAALNQLHKNTNVSREDYSKSYNEAEELYNYEEEIEIIAEYHNLPNESKDWLGFKGRIITVDSPLEGEISNSIIYKKVWSISQSRAKVYMREYPKAPKVAFATAIKVSDLVGDVFEEEFLKEFFGAENYTKKLSIKANKDKLESLLDYWDVQEEEEPTWVENPGGIPGNVLSKLPRIVVIPAESCVSELTSPSGALHTLLGDLFEQVREASPNYEQAQKFLTDLALELNPNDQGTDFGKLMNDLNGMVHNLFPDSSVHVSASLEQPEKTIKPQFSVELESNVKTAVSYQGHGMIRATAFQLLRFVQEFVNKNTTNPRSTIFCFEEPEIYLHPSAANQLRDSLYELAGENCQIVATTHSPYMVNLGTEKNISLTKFSYGGDGFTETKSFNLEKAFGKLQDDEKQNLKMLLKVDDYIARMFFTNKCIFVEGDTEEVVVRETIKRLSLEDKARVIGNCEFLRARGKAVLISIAKYLNALEVNYIFMHDRDAGTPKAAAMNAPIAAQTGEDRRIMIEECIEDLLGYAAPSSEKPYKAHKHISDNWADEFSGLPERWRTVFLDLCSPHLDHLKPTP</sequence>